<reference evidence="1" key="1">
    <citation type="submission" date="2023-04" db="EMBL/GenBank/DDBJ databases">
        <title>A chromosome-level genome assembly of the parasitoid wasp Eretmocerus hayati.</title>
        <authorList>
            <person name="Zhong Y."/>
            <person name="Liu S."/>
            <person name="Liu Y."/>
        </authorList>
    </citation>
    <scope>NUCLEOTIDE SEQUENCE</scope>
    <source>
        <strain evidence="1">ZJU_SS_LIU_2023</strain>
    </source>
</reference>
<sequence length="482" mass="54952">MTSTRYKFFVVLFLDPKLTKKEVRRTVPVGDFKNYMGPDEQFNYVAHRAHGKDIVNKAAQIMAWGGTAKEAEESDAKKRESITTLNLSFIEDDIQERNPTPVAPRQDIEMKNTDSNSAVESSSEEEVPELTRSKKKQRSSRKSLSDTEDVSESPVKSKNNGEKKKKSTRKRRAMNKTREVTEADGFFLESVKARHSLKFDDDGELPLKGDVPFWQSKLIELVQNAPNKAAAIAKLKEHIEKRTVSDVLPQNKSLKSKDESIQKMKRKYSESVNANDDLIDGVVPFPDDGGDEEIPSPKETIEREHREEKDSEAPPRSKRIKKDKKREGTENSSESSDEGSHRSEKLGKRGRPQDKMKNKSYKKVSKRAEHAKRREREKNKLNMDYFSKAGKKSMAEAAKILTENNELRKIFSEFDTFVPGRGKPLCYAIGDALAADGATVRSTPSIKYHDSYEYGLYEQLNVLLYRNNTMQSVCSRVYISFF</sequence>
<accession>A0ACC2N449</accession>
<evidence type="ECO:0000313" key="2">
    <source>
        <dbReference type="Proteomes" id="UP001239111"/>
    </source>
</evidence>
<organism evidence="1 2">
    <name type="scientific">Eretmocerus hayati</name>
    <dbReference type="NCBI Taxonomy" id="131215"/>
    <lineage>
        <taxon>Eukaryota</taxon>
        <taxon>Metazoa</taxon>
        <taxon>Ecdysozoa</taxon>
        <taxon>Arthropoda</taxon>
        <taxon>Hexapoda</taxon>
        <taxon>Insecta</taxon>
        <taxon>Pterygota</taxon>
        <taxon>Neoptera</taxon>
        <taxon>Endopterygota</taxon>
        <taxon>Hymenoptera</taxon>
        <taxon>Apocrita</taxon>
        <taxon>Proctotrupomorpha</taxon>
        <taxon>Chalcidoidea</taxon>
        <taxon>Aphelinidae</taxon>
        <taxon>Aphelininae</taxon>
        <taxon>Eretmocerus</taxon>
    </lineage>
</organism>
<dbReference type="EMBL" id="CM056744">
    <property type="protein sequence ID" value="KAJ8665942.1"/>
    <property type="molecule type" value="Genomic_DNA"/>
</dbReference>
<proteinExistence type="predicted"/>
<evidence type="ECO:0000313" key="1">
    <source>
        <dbReference type="EMBL" id="KAJ8665942.1"/>
    </source>
</evidence>
<comment type="caution">
    <text evidence="1">The sequence shown here is derived from an EMBL/GenBank/DDBJ whole genome shotgun (WGS) entry which is preliminary data.</text>
</comment>
<gene>
    <name evidence="1" type="ORF">QAD02_007604</name>
</gene>
<protein>
    <submittedName>
        <fullName evidence="1">Uncharacterized protein</fullName>
    </submittedName>
</protein>
<keyword evidence="2" id="KW-1185">Reference proteome</keyword>
<name>A0ACC2N449_9HYME</name>
<dbReference type="Proteomes" id="UP001239111">
    <property type="component" value="Chromosome 4"/>
</dbReference>